<gene>
    <name evidence="1" type="ORF">GYA55_01985</name>
</gene>
<comment type="caution">
    <text evidence="1">The sequence shown here is derived from an EMBL/GenBank/DDBJ whole genome shotgun (WGS) entry which is preliminary data.</text>
</comment>
<dbReference type="InterPro" id="IPR005534">
    <property type="entry name" value="Curli_assmbl/transp-comp_CsgG"/>
</dbReference>
<accession>A0A7X9IIC6</accession>
<evidence type="ECO:0000313" key="2">
    <source>
        <dbReference type="Proteomes" id="UP000524246"/>
    </source>
</evidence>
<dbReference type="EMBL" id="JAAZON010000080">
    <property type="protein sequence ID" value="NMC61918.1"/>
    <property type="molecule type" value="Genomic_DNA"/>
</dbReference>
<sequence>MNKKMLLALGALCLLANYGCTPKLGNVQAEEGRPESAEVQQISIPYEPGYPKVVLAVEPFRSSSTVISYTNGPQGQVPIGDSMAAQLRTALSNDANFSLVDDEEMKGNKFKMQKGEVGPFVLRATLTEFSEVAEAEAESTNVSLGGVGAVMGIAGAVADKPGLMWTGAGLAAANPSYEDSTAARKGMVAFDVQIVDKRTGRIVRSFSSSGTFKAESAVNGMSLFGIGKSKAKFAQSALGQALRVAMNDAVRKTHDALRGVR</sequence>
<evidence type="ECO:0000313" key="1">
    <source>
        <dbReference type="EMBL" id="NMC61918.1"/>
    </source>
</evidence>
<dbReference type="Pfam" id="PF03783">
    <property type="entry name" value="CsgG"/>
    <property type="match status" value="1"/>
</dbReference>
<dbReference type="Gene3D" id="3.40.50.10610">
    <property type="entry name" value="ABC-type transport auxiliary lipoprotein component"/>
    <property type="match status" value="1"/>
</dbReference>
<protein>
    <recommendedName>
        <fullName evidence="3">Curli production assembly/transport component CsgG</fullName>
    </recommendedName>
</protein>
<dbReference type="AlphaFoldDB" id="A0A7X9IIC6"/>
<organism evidence="1 2">
    <name type="scientific">SAR324 cluster bacterium</name>
    <dbReference type="NCBI Taxonomy" id="2024889"/>
    <lineage>
        <taxon>Bacteria</taxon>
        <taxon>Deltaproteobacteria</taxon>
        <taxon>SAR324 cluster</taxon>
    </lineage>
</organism>
<proteinExistence type="predicted"/>
<evidence type="ECO:0008006" key="3">
    <source>
        <dbReference type="Google" id="ProtNLM"/>
    </source>
</evidence>
<name>A0A7X9IIC6_9DELT</name>
<dbReference type="Proteomes" id="UP000524246">
    <property type="component" value="Unassembled WGS sequence"/>
</dbReference>
<reference evidence="1 2" key="1">
    <citation type="journal article" date="2020" name="Biotechnol. Biofuels">
        <title>New insights from the biogas microbiome by comprehensive genome-resolved metagenomics of nearly 1600 species originating from multiple anaerobic digesters.</title>
        <authorList>
            <person name="Campanaro S."/>
            <person name="Treu L."/>
            <person name="Rodriguez-R L.M."/>
            <person name="Kovalovszki A."/>
            <person name="Ziels R.M."/>
            <person name="Maus I."/>
            <person name="Zhu X."/>
            <person name="Kougias P.G."/>
            <person name="Basile A."/>
            <person name="Luo G."/>
            <person name="Schluter A."/>
            <person name="Konstantinidis K.T."/>
            <person name="Angelidaki I."/>
        </authorList>
    </citation>
    <scope>NUCLEOTIDE SEQUENCE [LARGE SCALE GENOMIC DNA]</scope>
    <source>
        <strain evidence="1">AS27yjCOA_65</strain>
    </source>
</reference>
<dbReference type="GO" id="GO:0030288">
    <property type="term" value="C:outer membrane-bounded periplasmic space"/>
    <property type="evidence" value="ECO:0007669"/>
    <property type="project" value="InterPro"/>
</dbReference>